<evidence type="ECO:0000313" key="2">
    <source>
        <dbReference type="Ensembl" id="ENSSTOP00000025085.1"/>
    </source>
</evidence>
<dbReference type="EMBL" id="AGTP01076286">
    <property type="status" value="NOT_ANNOTATED_CDS"/>
    <property type="molecule type" value="Genomic_DNA"/>
</dbReference>
<sequence length="1609" mass="177798">AGPHNVPFCHLCPPEFFNPWHGQDACFPCGTEATQPEEGKDTCVCREPGRVFQPSDGQCPCLPGYQDIGKPLGCVQREHKSCKDGATLNQEGLCLTKGQWNDHCAHEVCTTPGDARGYDVGLGLCLCWEQHSSGMCGPLCPERQRHILKLSCPNGIPQISITEGNGSQNLSLLDRPSSPRAVGHPCNLGQGQKSVPLYVVKVDELGFLGLTRPDHELLHPLGLPLTDSRHPDEGPESYLGKSTEGNWTSPWSLSPNSTHPRDLSPPEPGIRNPTVCLQTNDTLAFLVTREHYPEYDLGHFYNTLEQFDWGRFRVLAEEAQLSEKSSRLFLQQFQLPGVYVFRLSSNQHRKMYLRTLPPGGKCFGDGPFASTTPRYLIQTGIAKIPVPLKRSDWPGVLGEIVLLLGLCLLLLIHCHRLSWSRKAPPHPTFRIHQQGYNLNAYSSSRTGVTSVRRSQSHQDPDAPSVERVHSGSWEAEEQVDLEWFDAEAFFRILFRQSLTVTTKLSQTKEELKLLYLKLLSEARSLRQLWGTQHCTPASTDQPLGNIHGDQQQAAEAAARAAEEEARRRGHLAGEYAASLSHQLKVLHQDLHARQEQWASFCSALMETQRLLKSLTSSRPQKFSQAGQPPKGLVPQMDTLLGHLSQVMLQEGHRLKAWGFLGTGTGAELLQPAALGPQGSDDYISMNPITKLTVPGPNCAMLPASGHAGPIPPGYFIHPDTGRVLPEAGNLGYDLLSATLVPTTDSNAGGVRTSEAAILPYVPYPTSPATGCPPPTNLPALQPRRTSQLGALMTDPLTGIEVPVLAVTLHPQTRQWLTLGGTYCNPLTKTLAPLELGGPMEDPVTGGILPILGVGLDENTGQVLPLGGLRDAMGNIMLPGDSFVEPLSGKTVWLQGVSQQEDRTLLHAGGLQAVLDANVLVAQRQVIAVLQQCQESPGWRAQEHLEVAIKDMKQALALSLHHILQQARRLARQLEAAHGIEASGGRIGMMCYPGTELWVSALYGMEIPDPEGSGLMVPILGMEQDGNSGNATPLAGSMEDADGKGLVPISIGAQAIDPLTGERGPVIGAQMDPSARVVVPVVQVLEALPRGIRDPSLQDLLKRELRARQQYWYHQEQEEKWLVEHLGRLSQELCFTPDNDTRLQLRTAEEACAALEACCLQETERRARVLSTLSSPERGLLSQADREEWEEEAQVALGMQEVLQSLRQGAEKLRQASGRLQGQEEEVWLQQRRNQSPQVWNRPRKVLQHLSDEFQERVREKQNFLDKALGQLQYQRELSRLQFLHSQIIASGSPICLENYPGDRFYGRVTTYTRDQAAACPLLIPFLKSLTAVLVGDQGLDLEDQKPGADADKVDTIQTSPLFSILKKIDIWSQAHKEGAKPQVHHKPDPKSSLQDLRKTQTVQKEELTTVPSTDLSAREFVVYQYGLSILDLLVPQLHAPEITLQIASHLPSTEASDNSFQGSFFYQSAENTLFVGRECLASVGSFVLLLIHCLAHIIAGDFHQDSNPTFLRSFYEGLKAYFREAFSTTLQMSAVSWDTKFNQSVHAILLEEQPISERERNLLSKLIERKRESLLEPASSEEYIKKNKDLLLFTNMEHFLKSILAAEKQ</sequence>
<evidence type="ECO:0000256" key="1">
    <source>
        <dbReference type="SAM" id="MobiDB-lite"/>
    </source>
</evidence>
<feature type="region of interest" description="Disordered" evidence="1">
    <location>
        <begin position="449"/>
        <end position="470"/>
    </location>
</feature>
<proteinExistence type="predicted"/>
<dbReference type="Ensembl" id="ENSSTOT00000034131.1">
    <property type="protein sequence ID" value="ENSSTOP00000025085.1"/>
    <property type="gene ID" value="ENSSTOG00000032769.1"/>
</dbReference>
<dbReference type="EMBL" id="AGTP01076287">
    <property type="status" value="NOT_ANNOTATED_CDS"/>
    <property type="molecule type" value="Genomic_DNA"/>
</dbReference>
<keyword evidence="3" id="KW-1185">Reference proteome</keyword>
<organism evidence="2 3">
    <name type="scientific">Ictidomys tridecemlineatus</name>
    <name type="common">Thirteen-lined ground squirrel</name>
    <name type="synonym">Spermophilus tridecemlineatus</name>
    <dbReference type="NCBI Taxonomy" id="43179"/>
    <lineage>
        <taxon>Eukaryota</taxon>
        <taxon>Metazoa</taxon>
        <taxon>Chordata</taxon>
        <taxon>Craniata</taxon>
        <taxon>Vertebrata</taxon>
        <taxon>Euteleostomi</taxon>
        <taxon>Mammalia</taxon>
        <taxon>Eutheria</taxon>
        <taxon>Euarchontoglires</taxon>
        <taxon>Glires</taxon>
        <taxon>Rodentia</taxon>
        <taxon>Sciuromorpha</taxon>
        <taxon>Sciuridae</taxon>
        <taxon>Xerinae</taxon>
        <taxon>Marmotini</taxon>
        <taxon>Ictidomys</taxon>
    </lineage>
</organism>
<dbReference type="PANTHER" id="PTHR47236">
    <property type="entry name" value="GENE, 32742-RELATED-RELATED"/>
    <property type="match status" value="1"/>
</dbReference>
<reference evidence="2" key="2">
    <citation type="submission" date="2025-08" db="UniProtKB">
        <authorList>
            <consortium name="Ensembl"/>
        </authorList>
    </citation>
    <scope>IDENTIFICATION</scope>
</reference>
<dbReference type="STRING" id="43179.ENSSTOP00000025085"/>
<evidence type="ECO:0000313" key="3">
    <source>
        <dbReference type="Proteomes" id="UP000005215"/>
    </source>
</evidence>
<protein>
    <submittedName>
        <fullName evidence="2">Uncharacterized protein</fullName>
    </submittedName>
</protein>
<feature type="compositionally biased region" description="Basic and acidic residues" evidence="1">
    <location>
        <begin position="456"/>
        <end position="469"/>
    </location>
</feature>
<feature type="region of interest" description="Disordered" evidence="1">
    <location>
        <begin position="223"/>
        <end position="264"/>
    </location>
</feature>
<dbReference type="InParanoid" id="A0A287CUS9"/>
<reference evidence="3" key="1">
    <citation type="submission" date="2011-11" db="EMBL/GenBank/DDBJ databases">
        <title>The Draft Genome of Spermophilus tridecemlineatus.</title>
        <authorList>
            <consortium name="The Broad Institute Genome Assembly &amp; Analysis Group"/>
            <consortium name="Computational R&amp;D Group"/>
            <consortium name="and Sequencing Platform"/>
            <person name="Di Palma F."/>
            <person name="Alfoldi J."/>
            <person name="Johnson J."/>
            <person name="Berlin A."/>
            <person name="Gnerre S."/>
            <person name="Jaffe D."/>
            <person name="MacCallum I."/>
            <person name="Young S."/>
            <person name="Walker B.J."/>
            <person name="Lindblad-Toh K."/>
        </authorList>
    </citation>
    <scope>NUCLEOTIDE SEQUENCE [LARGE SCALE GENOMIC DNA]</scope>
</reference>
<name>A0A287CUS9_ICTTR</name>
<accession>A0A287CUS9</accession>
<dbReference type="PANTHER" id="PTHR47236:SF5">
    <property type="entry name" value="GENE, 32742-RELATED"/>
    <property type="match status" value="1"/>
</dbReference>
<dbReference type="Proteomes" id="UP000005215">
    <property type="component" value="Unassembled WGS sequence"/>
</dbReference>
<dbReference type="GeneTree" id="ENSGT00390000003661"/>
<reference evidence="2" key="3">
    <citation type="submission" date="2025-09" db="UniProtKB">
        <authorList>
            <consortium name="Ensembl"/>
        </authorList>
    </citation>
    <scope>IDENTIFICATION</scope>
</reference>
<feature type="compositionally biased region" description="Polar residues" evidence="1">
    <location>
        <begin position="243"/>
        <end position="258"/>
    </location>
</feature>